<dbReference type="Pfam" id="PF13472">
    <property type="entry name" value="Lipase_GDSL_2"/>
    <property type="match status" value="1"/>
</dbReference>
<dbReference type="InterPro" id="IPR013830">
    <property type="entry name" value="SGNH_hydro"/>
</dbReference>
<keyword evidence="1" id="KW-0472">Membrane</keyword>
<dbReference type="EMBL" id="CP104067">
    <property type="protein sequence ID" value="WAH42595.1"/>
    <property type="molecule type" value="Genomic_DNA"/>
</dbReference>
<keyword evidence="1" id="KW-0812">Transmembrane</keyword>
<dbReference type="PANTHER" id="PTHR30383">
    <property type="entry name" value="THIOESTERASE 1/PROTEASE 1/LYSOPHOSPHOLIPASE L1"/>
    <property type="match status" value="1"/>
</dbReference>
<feature type="domain" description="SGNH hydrolase-type esterase" evidence="2">
    <location>
        <begin position="66"/>
        <end position="244"/>
    </location>
</feature>
<dbReference type="Proteomes" id="UP001164761">
    <property type="component" value="Chromosome"/>
</dbReference>
<keyword evidence="3" id="KW-0378">Hydrolase</keyword>
<evidence type="ECO:0000313" key="3">
    <source>
        <dbReference type="EMBL" id="WAH42595.1"/>
    </source>
</evidence>
<dbReference type="GO" id="GO:0016787">
    <property type="term" value="F:hydrolase activity"/>
    <property type="evidence" value="ECO:0007669"/>
    <property type="project" value="UniProtKB-KW"/>
</dbReference>
<organism evidence="3 4">
    <name type="scientific">Alicyclobacillus fastidiosus</name>
    <dbReference type="NCBI Taxonomy" id="392011"/>
    <lineage>
        <taxon>Bacteria</taxon>
        <taxon>Bacillati</taxon>
        <taxon>Bacillota</taxon>
        <taxon>Bacilli</taxon>
        <taxon>Bacillales</taxon>
        <taxon>Alicyclobacillaceae</taxon>
        <taxon>Alicyclobacillus</taxon>
    </lineage>
</organism>
<feature type="transmembrane region" description="Helical" evidence="1">
    <location>
        <begin position="20"/>
        <end position="37"/>
    </location>
</feature>
<dbReference type="Gene3D" id="3.40.50.1110">
    <property type="entry name" value="SGNH hydrolase"/>
    <property type="match status" value="1"/>
</dbReference>
<keyword evidence="1" id="KW-1133">Transmembrane helix</keyword>
<evidence type="ECO:0000256" key="1">
    <source>
        <dbReference type="SAM" id="Phobius"/>
    </source>
</evidence>
<dbReference type="CDD" id="cd00229">
    <property type="entry name" value="SGNH_hydrolase"/>
    <property type="match status" value="1"/>
</dbReference>
<gene>
    <name evidence="3" type="ORF">NZD89_03825</name>
</gene>
<accession>A0ABY6ZIJ7</accession>
<dbReference type="InterPro" id="IPR051532">
    <property type="entry name" value="Ester_Hydrolysis_Enzymes"/>
</dbReference>
<dbReference type="SUPFAM" id="SSF52266">
    <property type="entry name" value="SGNH hydrolase"/>
    <property type="match status" value="1"/>
</dbReference>
<dbReference type="InterPro" id="IPR036514">
    <property type="entry name" value="SGNH_hydro_sf"/>
</dbReference>
<evidence type="ECO:0000259" key="2">
    <source>
        <dbReference type="Pfam" id="PF13472"/>
    </source>
</evidence>
<reference evidence="3" key="1">
    <citation type="submission" date="2022-08" db="EMBL/GenBank/DDBJ databases">
        <title>Alicyclobacillus fastidiosus DSM 17978, complete genome.</title>
        <authorList>
            <person name="Wang Q."/>
            <person name="Cai R."/>
            <person name="Wang Z."/>
        </authorList>
    </citation>
    <scope>NUCLEOTIDE SEQUENCE</scope>
    <source>
        <strain evidence="3">DSM 17978</strain>
    </source>
</reference>
<keyword evidence="4" id="KW-1185">Reference proteome</keyword>
<sequence>MKLQTNRRRRQRSKRLLKTFTYLACAAALVLGGWALGKVKTSGNAVFAATPTNSLQGQINTEKVMVLGGSMAHGWKDPNDDSYLKRAFTSLTNSTDTKWVYDDHTQVGGSPVALAQTGDVKTWLNQDKPQVVVISWGLLNDVYDKTPLNKFNTAIKQEIQESLAAHAVVLIVTSPVTKATALYDHDQVETYIQNEVADAHTFNSQNIHFLDLNSAMTTYMKAHNQTWQMYYGDSWHPNQAGHELGGELLYNLLIQTFGTGPILYKTGTN</sequence>
<evidence type="ECO:0000313" key="4">
    <source>
        <dbReference type="Proteomes" id="UP001164761"/>
    </source>
</evidence>
<dbReference type="RefSeq" id="WP_268006466.1">
    <property type="nucleotide sequence ID" value="NZ_BSUT01000001.1"/>
</dbReference>
<proteinExistence type="predicted"/>
<protein>
    <submittedName>
        <fullName evidence="3">SGNH/GDSL hydrolase family protein</fullName>
    </submittedName>
</protein>
<name>A0ABY6ZIJ7_9BACL</name>